<dbReference type="EC" id="2.3.1.-" evidence="4"/>
<dbReference type="GeneID" id="93970589"/>
<dbReference type="RefSeq" id="WP_050078172.1">
    <property type="nucleotide sequence ID" value="NZ_CABHYG010000011.1"/>
</dbReference>
<comment type="caution">
    <text evidence="4">The sequence shown here is derived from an EMBL/GenBank/DDBJ whole genome shotgun (WGS) entry which is preliminary data.</text>
</comment>
<sequence length="666" mass="75898">MSHNLRYRAELDGLRAIAVLAVVFYHAKLSILGYELFKGGFFGVDIFFVLSGFLITSIIFSDLEGDKFSIREFFLRRAKRILPALIFILIVTSFFAYRFLLPDSLVVYAKTLLSALFFVSNFYFFDEDTYVSDSSEYKPLLHTWSLSVEWQFYLIFPFLCVLAFRYFKCNKWIFIVCLLLLSLLLAQFLSFWQPNFSFYLLPTRMWELLAGSIVAILLMENKIRLKDNYTKIMPIIGLLLIIISIVFIDDKILHPSFITAIPILGTCIIIYFSRQNDIATSLLSAKPVIFIGAISYSVYLWHQPLFVFYRIKIGSIDNKTSLMLTVFTVIFAVISFYLIEKPFRKTQLALWKWIVMLVSVLILVIFAGVVIIKNGFADSTGERLSPVAKKMYQEFKVPEFRRLDGNTKGRNYLSGDAVPSCGNRDPLDACRFGDQSWVVIGDSYAGSFEYALQTELAKQGKGIISLAYEQCSFVSDNLWFGTAPECPEINRRRWEVIKAFTDKKTFLIAANYAQFKDTKLVEGASVQGITSEKIAPNQLVWESLADNINKLLSMGHRVVLVYPIPSVRTDVKRDYFRLLDISNGNVGKVYDKSTKGYNAAISLSEELDNYIKPNPNLIIIRPVDSLCDGHNCMIINKNGGLYNQGNHLSNAGAKLVIEQFPLGHQR</sequence>
<feature type="transmembrane region" description="Helical" evidence="1">
    <location>
        <begin position="351"/>
        <end position="372"/>
    </location>
</feature>
<dbReference type="InterPro" id="IPR050879">
    <property type="entry name" value="Acyltransferase_3"/>
</dbReference>
<evidence type="ECO:0000313" key="4">
    <source>
        <dbReference type="EMBL" id="MFM1347089.1"/>
    </source>
</evidence>
<organism evidence="4 5">
    <name type="scientific">Yersinia proxima</name>
    <dbReference type="NCBI Taxonomy" id="2890316"/>
    <lineage>
        <taxon>Bacteria</taxon>
        <taxon>Pseudomonadati</taxon>
        <taxon>Pseudomonadota</taxon>
        <taxon>Gammaproteobacteria</taxon>
        <taxon>Enterobacterales</taxon>
        <taxon>Yersiniaceae</taxon>
        <taxon>Yersinia</taxon>
    </lineage>
</organism>
<keyword evidence="4" id="KW-0012">Acyltransferase</keyword>
<reference evidence="4 5" key="1">
    <citation type="journal article" date="2024" name="Infect. Genet. Evol.">
        <title>Characteristics and comparative genome analysis of Yersinia enterocolitica and related species associated with human infections in Switzerland 2019-2023.</title>
        <authorList>
            <person name="Stevens M.J.A."/>
            <person name="Horlbog J.A."/>
            <person name="Diethelm A."/>
            <person name="Stephan R."/>
            <person name="Nuesch-Inderbinen M."/>
        </authorList>
    </citation>
    <scope>NUCLEOTIDE SEQUENCE [LARGE SCALE GENOMIC DNA]</scope>
    <source>
        <strain evidence="4 5">N20-0302</strain>
    </source>
</reference>
<keyword evidence="1" id="KW-0812">Transmembrane</keyword>
<feature type="transmembrane region" description="Helical" evidence="1">
    <location>
        <begin position="284"/>
        <end position="302"/>
    </location>
</feature>
<feature type="transmembrane region" description="Helical" evidence="1">
    <location>
        <begin position="40"/>
        <end position="60"/>
    </location>
</feature>
<dbReference type="Proteomes" id="UP001629523">
    <property type="component" value="Unassembled WGS sequence"/>
</dbReference>
<gene>
    <name evidence="4" type="ORF">WFP14_11010</name>
</gene>
<feature type="transmembrane region" description="Helical" evidence="1">
    <location>
        <begin position="322"/>
        <end position="339"/>
    </location>
</feature>
<keyword evidence="1" id="KW-0472">Membrane</keyword>
<keyword evidence="1" id="KW-1133">Transmembrane helix</keyword>
<dbReference type="EMBL" id="JBBEST010000003">
    <property type="protein sequence ID" value="MFM1347089.1"/>
    <property type="molecule type" value="Genomic_DNA"/>
</dbReference>
<dbReference type="PANTHER" id="PTHR23028:SF53">
    <property type="entry name" value="ACYL_TRANSF_3 DOMAIN-CONTAINING PROTEIN"/>
    <property type="match status" value="1"/>
</dbReference>
<dbReference type="PANTHER" id="PTHR23028">
    <property type="entry name" value="ACETYLTRANSFERASE"/>
    <property type="match status" value="1"/>
</dbReference>
<dbReference type="Pfam" id="PF01757">
    <property type="entry name" value="Acyl_transf_3"/>
    <property type="match status" value="1"/>
</dbReference>
<accession>A0ABW9EYZ9</accession>
<evidence type="ECO:0000256" key="1">
    <source>
        <dbReference type="SAM" id="Phobius"/>
    </source>
</evidence>
<evidence type="ECO:0000259" key="3">
    <source>
        <dbReference type="Pfam" id="PF19040"/>
    </source>
</evidence>
<feature type="domain" description="Acyltransferase 3" evidence="2">
    <location>
        <begin position="9"/>
        <end position="338"/>
    </location>
</feature>
<evidence type="ECO:0000259" key="2">
    <source>
        <dbReference type="Pfam" id="PF01757"/>
    </source>
</evidence>
<protein>
    <submittedName>
        <fullName evidence="4">Acyltransferase family protein</fullName>
        <ecNumber evidence="4">2.3.1.-</ecNumber>
    </submittedName>
</protein>
<feature type="transmembrane region" description="Helical" evidence="1">
    <location>
        <begin position="198"/>
        <end position="219"/>
    </location>
</feature>
<feature type="transmembrane region" description="Helical" evidence="1">
    <location>
        <begin position="254"/>
        <end position="272"/>
    </location>
</feature>
<feature type="transmembrane region" description="Helical" evidence="1">
    <location>
        <begin position="172"/>
        <end position="192"/>
    </location>
</feature>
<evidence type="ECO:0000313" key="5">
    <source>
        <dbReference type="Proteomes" id="UP001629523"/>
    </source>
</evidence>
<dbReference type="Pfam" id="PF19040">
    <property type="entry name" value="SGNH"/>
    <property type="match status" value="1"/>
</dbReference>
<proteinExistence type="predicted"/>
<feature type="transmembrane region" description="Helical" evidence="1">
    <location>
        <begin position="231"/>
        <end position="248"/>
    </location>
</feature>
<keyword evidence="4" id="KW-0808">Transferase</keyword>
<dbReference type="InterPro" id="IPR002656">
    <property type="entry name" value="Acyl_transf_3_dom"/>
</dbReference>
<name>A0ABW9EYZ9_9GAMM</name>
<feature type="domain" description="SGNH" evidence="3">
    <location>
        <begin position="426"/>
        <end position="660"/>
    </location>
</feature>
<dbReference type="GO" id="GO:0016746">
    <property type="term" value="F:acyltransferase activity"/>
    <property type="evidence" value="ECO:0007669"/>
    <property type="project" value="UniProtKB-KW"/>
</dbReference>
<dbReference type="InterPro" id="IPR043968">
    <property type="entry name" value="SGNH"/>
</dbReference>
<feature type="transmembrane region" description="Helical" evidence="1">
    <location>
        <begin position="150"/>
        <end position="167"/>
    </location>
</feature>
<feature type="transmembrane region" description="Helical" evidence="1">
    <location>
        <begin position="81"/>
        <end position="100"/>
    </location>
</feature>
<keyword evidence="5" id="KW-1185">Reference proteome</keyword>
<feature type="transmembrane region" description="Helical" evidence="1">
    <location>
        <begin position="12"/>
        <end position="34"/>
    </location>
</feature>